<dbReference type="RefSeq" id="WP_091689454.1">
    <property type="nucleotide sequence ID" value="NZ_BAABFM010000063.1"/>
</dbReference>
<evidence type="ECO:0000313" key="2">
    <source>
        <dbReference type="EMBL" id="SFO70406.1"/>
    </source>
</evidence>
<keyword evidence="1" id="KW-0472">Membrane</keyword>
<gene>
    <name evidence="2" type="ORF">SAMN04489757_1832</name>
</gene>
<reference evidence="2 3" key="1">
    <citation type="submission" date="2016-10" db="EMBL/GenBank/DDBJ databases">
        <authorList>
            <person name="de Groot N.N."/>
        </authorList>
    </citation>
    <scope>NUCLEOTIDE SEQUENCE [LARGE SCALE GENOMIC DNA]</scope>
    <source>
        <strain evidence="2 3">DSM 1283</strain>
    </source>
</reference>
<evidence type="ECO:0000256" key="1">
    <source>
        <dbReference type="SAM" id="Phobius"/>
    </source>
</evidence>
<proteinExistence type="predicted"/>
<keyword evidence="1" id="KW-0812">Transmembrane</keyword>
<dbReference type="EMBL" id="FOWD01000083">
    <property type="protein sequence ID" value="SFO70406.1"/>
    <property type="molecule type" value="Genomic_DNA"/>
</dbReference>
<name>A0A1I5JDF6_9FIRM</name>
<keyword evidence="3" id="KW-1185">Reference proteome</keyword>
<feature type="transmembrane region" description="Helical" evidence="1">
    <location>
        <begin position="12"/>
        <end position="33"/>
    </location>
</feature>
<organism evidence="2 3">
    <name type="scientific">Anaerocolumna aminovalerica</name>
    <dbReference type="NCBI Taxonomy" id="1527"/>
    <lineage>
        <taxon>Bacteria</taxon>
        <taxon>Bacillati</taxon>
        <taxon>Bacillota</taxon>
        <taxon>Clostridia</taxon>
        <taxon>Lachnospirales</taxon>
        <taxon>Lachnospiraceae</taxon>
        <taxon>Anaerocolumna</taxon>
    </lineage>
</organism>
<dbReference type="AlphaFoldDB" id="A0A1I5JDF6"/>
<evidence type="ECO:0000313" key="3">
    <source>
        <dbReference type="Proteomes" id="UP000198806"/>
    </source>
</evidence>
<sequence length="149" mass="17726">MSKIKKSKIKTRTIIITGVILFLFIKIVSHFFITPREIQELNINTNFPYKLISPLEEFDKEGWEEHPDYNEIYYENPQVGCIVFMGYPDLINSRKVTYIYINNPKFFLFGIRVGDSMTIVDSIMKENGYRRKKADDDYESSQKVYARWK</sequence>
<protein>
    <submittedName>
        <fullName evidence="2">Uncharacterized protein</fullName>
    </submittedName>
</protein>
<dbReference type="Proteomes" id="UP000198806">
    <property type="component" value="Unassembled WGS sequence"/>
</dbReference>
<keyword evidence="1" id="KW-1133">Transmembrane helix</keyword>
<accession>A0A1I5JDF6</accession>